<dbReference type="PANTHER" id="PTHR43221:SF2">
    <property type="entry name" value="PROTEASE HTPX HOMOLOG"/>
    <property type="match status" value="1"/>
</dbReference>
<comment type="cofactor">
    <cofactor evidence="10">
        <name>Zn(2+)</name>
        <dbReference type="ChEBI" id="CHEBI:29105"/>
    </cofactor>
    <text evidence="10">Binds 1 zinc ion per subunit.</text>
</comment>
<feature type="transmembrane region" description="Helical" evidence="11">
    <location>
        <begin position="42"/>
        <end position="64"/>
    </location>
</feature>
<dbReference type="AlphaFoldDB" id="A0AAP2MN12"/>
<sequence>MNLIGMYPRLAKASLFGLCLACALSILIFIIGRLIGDEHAQYVSRALLAFALLIFPIVGAANYFSNPIDREIKNVGFQDNPELMQLVRPLTEGLGLRVRVGKYASNELNAFAISAVLERKALIAFSTGLIDAASPSQLLAIAAHEVAHVKNGDAQNKTYILSFSHAVRMYPWMLSELSKTIIKSMLGASAVVGVLFALLAWVLSGGHAALKMVEALLSLVFKVGWLPLLIVASFYALNFALNSMFYAYSRAREFAADADGAAMTSPADMKSALGLLTDTRRSVSVFDTHPPLEQRLARL</sequence>
<evidence type="ECO:0000256" key="2">
    <source>
        <dbReference type="ARBA" id="ARBA00022670"/>
    </source>
</evidence>
<gene>
    <name evidence="13" type="ORF">KTE52_09865</name>
</gene>
<name>A0AAP2MN12_9BURK</name>
<feature type="domain" description="Peptidase M48" evidence="12">
    <location>
        <begin position="101"/>
        <end position="299"/>
    </location>
</feature>
<keyword evidence="8 10" id="KW-0482">Metalloprotease</keyword>
<evidence type="ECO:0000256" key="1">
    <source>
        <dbReference type="ARBA" id="ARBA00022475"/>
    </source>
</evidence>
<dbReference type="GO" id="GO:0046872">
    <property type="term" value="F:metal ion binding"/>
    <property type="evidence" value="ECO:0007669"/>
    <property type="project" value="UniProtKB-KW"/>
</dbReference>
<keyword evidence="9 11" id="KW-0472">Membrane</keyword>
<organism evidence="13 14">
    <name type="scientific">Burkholderia multivorans</name>
    <dbReference type="NCBI Taxonomy" id="87883"/>
    <lineage>
        <taxon>Bacteria</taxon>
        <taxon>Pseudomonadati</taxon>
        <taxon>Pseudomonadota</taxon>
        <taxon>Betaproteobacteria</taxon>
        <taxon>Burkholderiales</taxon>
        <taxon>Burkholderiaceae</taxon>
        <taxon>Burkholderia</taxon>
        <taxon>Burkholderia cepacia complex</taxon>
    </lineage>
</organism>
<accession>A0AAP2MN12</accession>
<comment type="caution">
    <text evidence="13">The sequence shown here is derived from an EMBL/GenBank/DDBJ whole genome shotgun (WGS) entry which is preliminary data.</text>
</comment>
<dbReference type="Proteomes" id="UP001196915">
    <property type="component" value="Unassembled WGS sequence"/>
</dbReference>
<evidence type="ECO:0000256" key="8">
    <source>
        <dbReference type="ARBA" id="ARBA00023049"/>
    </source>
</evidence>
<dbReference type="RefSeq" id="WP_105807768.1">
    <property type="nucleotide sequence ID" value="NZ_CADFGR010000012.1"/>
</dbReference>
<dbReference type="PANTHER" id="PTHR43221">
    <property type="entry name" value="PROTEASE HTPX"/>
    <property type="match status" value="1"/>
</dbReference>
<evidence type="ECO:0000256" key="4">
    <source>
        <dbReference type="ARBA" id="ARBA00022723"/>
    </source>
</evidence>
<keyword evidence="3 11" id="KW-0812">Transmembrane</keyword>
<evidence type="ECO:0000256" key="11">
    <source>
        <dbReference type="SAM" id="Phobius"/>
    </source>
</evidence>
<evidence type="ECO:0000256" key="10">
    <source>
        <dbReference type="RuleBase" id="RU003983"/>
    </source>
</evidence>
<keyword evidence="1" id="KW-1003">Cell membrane</keyword>
<dbReference type="EMBL" id="JAHPMX010000004">
    <property type="protein sequence ID" value="MBU9356641.1"/>
    <property type="molecule type" value="Genomic_DNA"/>
</dbReference>
<dbReference type="GO" id="GO:0004222">
    <property type="term" value="F:metalloendopeptidase activity"/>
    <property type="evidence" value="ECO:0007669"/>
    <property type="project" value="InterPro"/>
</dbReference>
<dbReference type="Pfam" id="PF01435">
    <property type="entry name" value="Peptidase_M48"/>
    <property type="match status" value="1"/>
</dbReference>
<evidence type="ECO:0000256" key="7">
    <source>
        <dbReference type="ARBA" id="ARBA00022989"/>
    </source>
</evidence>
<keyword evidence="7 11" id="KW-1133">Transmembrane helix</keyword>
<reference evidence="13" key="1">
    <citation type="submission" date="2021-06" db="EMBL/GenBank/DDBJ databases">
        <title>A collection of bacterial strains from the Burkholderia cepacia Research Laboratory and Repository.</title>
        <authorList>
            <person name="Lipuma J."/>
            <person name="Spilker T."/>
        </authorList>
    </citation>
    <scope>NUCLEOTIDE SEQUENCE</scope>
    <source>
        <strain evidence="13">AU37435</strain>
    </source>
</reference>
<evidence type="ECO:0000313" key="13">
    <source>
        <dbReference type="EMBL" id="MBU9356641.1"/>
    </source>
</evidence>
<proteinExistence type="inferred from homology"/>
<dbReference type="InterPro" id="IPR001915">
    <property type="entry name" value="Peptidase_M48"/>
</dbReference>
<evidence type="ECO:0000256" key="5">
    <source>
        <dbReference type="ARBA" id="ARBA00022801"/>
    </source>
</evidence>
<evidence type="ECO:0000256" key="3">
    <source>
        <dbReference type="ARBA" id="ARBA00022692"/>
    </source>
</evidence>
<dbReference type="EC" id="3.4.24.-" evidence="13"/>
<comment type="similarity">
    <text evidence="10">Belongs to the peptidase M48 family.</text>
</comment>
<evidence type="ECO:0000256" key="6">
    <source>
        <dbReference type="ARBA" id="ARBA00022833"/>
    </source>
</evidence>
<evidence type="ECO:0000313" key="14">
    <source>
        <dbReference type="Proteomes" id="UP001196915"/>
    </source>
</evidence>
<feature type="transmembrane region" description="Helical" evidence="11">
    <location>
        <begin position="223"/>
        <end position="241"/>
    </location>
</feature>
<dbReference type="InterPro" id="IPR050083">
    <property type="entry name" value="HtpX_protease"/>
</dbReference>
<evidence type="ECO:0000256" key="9">
    <source>
        <dbReference type="ARBA" id="ARBA00023136"/>
    </source>
</evidence>
<keyword evidence="6 10" id="KW-0862">Zinc</keyword>
<feature type="transmembrane region" description="Helical" evidence="11">
    <location>
        <begin position="15"/>
        <end position="36"/>
    </location>
</feature>
<keyword evidence="4" id="KW-0479">Metal-binding</keyword>
<protein>
    <submittedName>
        <fullName evidence="13">M48 family metalloprotease</fullName>
        <ecNumber evidence="13">3.4.24.-</ecNumber>
    </submittedName>
</protein>
<dbReference type="Gene3D" id="3.30.2010.10">
    <property type="entry name" value="Metalloproteases ('zincins'), catalytic domain"/>
    <property type="match status" value="1"/>
</dbReference>
<keyword evidence="2 10" id="KW-0645">Protease</keyword>
<feature type="transmembrane region" description="Helical" evidence="11">
    <location>
        <begin position="181"/>
        <end position="203"/>
    </location>
</feature>
<dbReference type="GO" id="GO:0006508">
    <property type="term" value="P:proteolysis"/>
    <property type="evidence" value="ECO:0007669"/>
    <property type="project" value="UniProtKB-KW"/>
</dbReference>
<keyword evidence="5 10" id="KW-0378">Hydrolase</keyword>
<evidence type="ECO:0000259" key="12">
    <source>
        <dbReference type="Pfam" id="PF01435"/>
    </source>
</evidence>